<proteinExistence type="predicted"/>
<evidence type="ECO:0000313" key="3">
    <source>
        <dbReference type="Proteomes" id="UP000266723"/>
    </source>
</evidence>
<organism evidence="2 3">
    <name type="scientific">Brassica cretica</name>
    <name type="common">Mustard</name>
    <dbReference type="NCBI Taxonomy" id="69181"/>
    <lineage>
        <taxon>Eukaryota</taxon>
        <taxon>Viridiplantae</taxon>
        <taxon>Streptophyta</taxon>
        <taxon>Embryophyta</taxon>
        <taxon>Tracheophyta</taxon>
        <taxon>Spermatophyta</taxon>
        <taxon>Magnoliopsida</taxon>
        <taxon>eudicotyledons</taxon>
        <taxon>Gunneridae</taxon>
        <taxon>Pentapetalae</taxon>
        <taxon>rosids</taxon>
        <taxon>malvids</taxon>
        <taxon>Brassicales</taxon>
        <taxon>Brassicaceae</taxon>
        <taxon>Brassiceae</taxon>
        <taxon>Brassica</taxon>
    </lineage>
</organism>
<name>A0ABQ7DFF0_BRACR</name>
<sequence length="196" mass="22882">MVGLLLWWMAFFIMKGMDYRLRSVENKARAFFASLRLPEASNFVGRRAEIRLVIFWERCSVPAAQVIRAFRRLDLTRLPEEGDFLTLRVSRGDFQKFLRSRNVRIVRWKLWEHLEILGGSILFVVWVVIYDFRLVPWAPESFNLMCREISFLVILFESMFPKSRSIGDCNQSFQVGIAISGAQGIVFDILEILAPL</sequence>
<keyword evidence="1" id="KW-0732">Signal</keyword>
<protein>
    <submittedName>
        <fullName evidence="2">Uncharacterized protein</fullName>
    </submittedName>
</protein>
<feature type="chain" id="PRO_5046418603" evidence="1">
    <location>
        <begin position="19"/>
        <end position="196"/>
    </location>
</feature>
<dbReference type="Proteomes" id="UP000266723">
    <property type="component" value="Unassembled WGS sequence"/>
</dbReference>
<evidence type="ECO:0000256" key="1">
    <source>
        <dbReference type="SAM" id="SignalP"/>
    </source>
</evidence>
<feature type="signal peptide" evidence="1">
    <location>
        <begin position="1"/>
        <end position="18"/>
    </location>
</feature>
<comment type="caution">
    <text evidence="2">The sequence shown here is derived from an EMBL/GenBank/DDBJ whole genome shotgun (WGS) entry which is preliminary data.</text>
</comment>
<keyword evidence="3" id="KW-1185">Reference proteome</keyword>
<accession>A0ABQ7DFF0</accession>
<dbReference type="EMBL" id="QGKV02000649">
    <property type="protein sequence ID" value="KAF3575744.1"/>
    <property type="molecule type" value="Genomic_DNA"/>
</dbReference>
<evidence type="ECO:0000313" key="2">
    <source>
        <dbReference type="EMBL" id="KAF3575744.1"/>
    </source>
</evidence>
<reference evidence="2 3" key="1">
    <citation type="journal article" date="2020" name="BMC Genomics">
        <title>Intraspecific diversification of the crop wild relative Brassica cretica Lam. using demographic model selection.</title>
        <authorList>
            <person name="Kioukis A."/>
            <person name="Michalopoulou V.A."/>
            <person name="Briers L."/>
            <person name="Pirintsos S."/>
            <person name="Studholme D.J."/>
            <person name="Pavlidis P."/>
            <person name="Sarris P.F."/>
        </authorList>
    </citation>
    <scope>NUCLEOTIDE SEQUENCE [LARGE SCALE GENOMIC DNA]</scope>
    <source>
        <strain evidence="3">cv. PFS-1207/04</strain>
    </source>
</reference>
<gene>
    <name evidence="2" type="ORF">DY000_02032093</name>
</gene>